<dbReference type="SUPFAM" id="SSF75217">
    <property type="entry name" value="alpha/beta knot"/>
    <property type="match status" value="1"/>
</dbReference>
<dbReference type="OrthoDB" id="9806643at2"/>
<dbReference type="PANTHER" id="PTHR33603:SF1">
    <property type="entry name" value="RIBOSOMAL RNA LARGE SUBUNIT METHYLTRANSFERASE H"/>
    <property type="match status" value="1"/>
</dbReference>
<evidence type="ECO:0000313" key="6">
    <source>
        <dbReference type="EMBL" id="AHE99195.1"/>
    </source>
</evidence>
<evidence type="ECO:0000256" key="2">
    <source>
        <dbReference type="ARBA" id="ARBA00022679"/>
    </source>
</evidence>
<feature type="binding site" evidence="5">
    <location>
        <position position="104"/>
    </location>
    <ligand>
        <name>S-adenosyl-L-methionine</name>
        <dbReference type="ChEBI" id="CHEBI:59789"/>
    </ligand>
</feature>
<protein>
    <recommendedName>
        <fullName evidence="5">Ribosomal RNA large subunit methyltransferase H</fullName>
        <ecNumber evidence="5">2.1.1.177</ecNumber>
    </recommendedName>
    <alternativeName>
        <fullName evidence="5">23S rRNA (pseudouridine1915-N3)-methyltransferase</fullName>
    </alternativeName>
    <alternativeName>
        <fullName evidence="5">23S rRNA m3Psi1915 methyltransferase</fullName>
    </alternativeName>
    <alternativeName>
        <fullName evidence="5">rRNA (pseudouridine-N3-)-methyltransferase RlmH</fullName>
    </alternativeName>
</protein>
<dbReference type="EC" id="2.1.1.177" evidence="5"/>
<keyword evidence="7" id="KW-1185">Reference proteome</keyword>
<dbReference type="NCBIfam" id="TIGR00246">
    <property type="entry name" value="tRNA_RlmH_YbeA"/>
    <property type="match status" value="1"/>
</dbReference>
<comment type="subcellular location">
    <subcellularLocation>
        <location evidence="5">Cytoplasm</location>
    </subcellularLocation>
</comment>
<dbReference type="AlphaFoldDB" id="W0DQS8"/>
<dbReference type="InterPro" id="IPR029026">
    <property type="entry name" value="tRNA_m1G_MTases_N"/>
</dbReference>
<reference evidence="6 7" key="1">
    <citation type="submission" date="2013-12" db="EMBL/GenBank/DDBJ databases">
        <authorList>
            <consortium name="DOE Joint Genome Institute"/>
            <person name="Muyzer G."/>
            <person name="Huntemann M."/>
            <person name="Han J."/>
            <person name="Chen A."/>
            <person name="Kyrpides N."/>
            <person name="Mavromatis K."/>
            <person name="Markowitz V."/>
            <person name="Palaniappan K."/>
            <person name="Ivanova N."/>
            <person name="Schaumberg A."/>
            <person name="Pati A."/>
            <person name="Liolios K."/>
            <person name="Nordberg H.P."/>
            <person name="Cantor M.N."/>
            <person name="Hua S.X."/>
            <person name="Woyke T."/>
        </authorList>
    </citation>
    <scope>NUCLEOTIDE SEQUENCE [LARGE SCALE GENOMIC DNA]</scope>
    <source>
        <strain evidence="6 7">ARh 1</strain>
    </source>
</reference>
<sequence>MRLQLLAIGQRMPGWVAEGFAEYAARMPRDASLQLQVLPGPARSRAMDTATLRRAEAQALLAAVPSQAILVALDERGECVDTQRLATRFEQWRQSGRDVALLIGGAAGLDASIRKRADWIWSLSPLTFPHMLVRVLVAEQLYRAWSVLAHHPYHRG</sequence>
<name>W0DQS8_9GAMM</name>
<keyword evidence="2 5" id="KW-0808">Transferase</keyword>
<dbReference type="PANTHER" id="PTHR33603">
    <property type="entry name" value="METHYLTRANSFERASE"/>
    <property type="match status" value="1"/>
</dbReference>
<dbReference type="KEGG" id="tti:THITH_14030"/>
<evidence type="ECO:0000313" key="7">
    <source>
        <dbReference type="Proteomes" id="UP000005289"/>
    </source>
</evidence>
<accession>W0DQS8</accession>
<dbReference type="Gene3D" id="3.40.1280.10">
    <property type="match status" value="1"/>
</dbReference>
<keyword evidence="5" id="KW-0963">Cytoplasm</keyword>
<dbReference type="RefSeq" id="WP_006747273.1">
    <property type="nucleotide sequence ID" value="NZ_CP007029.1"/>
</dbReference>
<comment type="function">
    <text evidence="5">Specifically methylates the pseudouridine at position 1915 (m3Psi1915) in 23S rRNA.</text>
</comment>
<dbReference type="STRING" id="713585.THITH_14030"/>
<dbReference type="CDD" id="cd18081">
    <property type="entry name" value="RlmH-like"/>
    <property type="match status" value="1"/>
</dbReference>
<dbReference type="GO" id="GO:0070038">
    <property type="term" value="F:rRNA (pseudouridine-N3-)-methyltransferase activity"/>
    <property type="evidence" value="ECO:0007669"/>
    <property type="project" value="UniProtKB-UniRule"/>
</dbReference>
<organism evidence="6 7">
    <name type="scientific">Thioalkalivibrio paradoxus ARh 1</name>
    <dbReference type="NCBI Taxonomy" id="713585"/>
    <lineage>
        <taxon>Bacteria</taxon>
        <taxon>Pseudomonadati</taxon>
        <taxon>Pseudomonadota</taxon>
        <taxon>Gammaproteobacteria</taxon>
        <taxon>Chromatiales</taxon>
        <taxon>Ectothiorhodospiraceae</taxon>
        <taxon>Thioalkalivibrio</taxon>
    </lineage>
</organism>
<comment type="subunit">
    <text evidence="5">Homodimer.</text>
</comment>
<dbReference type="HAMAP" id="MF_00658">
    <property type="entry name" value="23SrRNA_methyltr_H"/>
    <property type="match status" value="1"/>
</dbReference>
<gene>
    <name evidence="5" type="primary">rlmH</name>
    <name evidence="6" type="ORF">THITH_14030</name>
</gene>
<keyword evidence="3 5" id="KW-0949">S-adenosyl-L-methionine</keyword>
<evidence type="ECO:0000256" key="5">
    <source>
        <dbReference type="HAMAP-Rule" id="MF_00658"/>
    </source>
</evidence>
<proteinExistence type="inferred from homology"/>
<evidence type="ECO:0000256" key="1">
    <source>
        <dbReference type="ARBA" id="ARBA00022603"/>
    </source>
</evidence>
<dbReference type="GO" id="GO:0005737">
    <property type="term" value="C:cytoplasm"/>
    <property type="evidence" value="ECO:0007669"/>
    <property type="project" value="UniProtKB-SubCell"/>
</dbReference>
<dbReference type="InterPro" id="IPR029028">
    <property type="entry name" value="Alpha/beta_knot_MTases"/>
</dbReference>
<dbReference type="InterPro" id="IPR003742">
    <property type="entry name" value="RlmH-like"/>
</dbReference>
<keyword evidence="1 5" id="KW-0489">Methyltransferase</keyword>
<evidence type="ECO:0000256" key="4">
    <source>
        <dbReference type="ARBA" id="ARBA00038303"/>
    </source>
</evidence>
<evidence type="ECO:0000256" key="3">
    <source>
        <dbReference type="ARBA" id="ARBA00022691"/>
    </source>
</evidence>
<dbReference type="PIRSF" id="PIRSF004505">
    <property type="entry name" value="MT_bac"/>
    <property type="match status" value="1"/>
</dbReference>
<feature type="binding site" evidence="5">
    <location>
        <position position="73"/>
    </location>
    <ligand>
        <name>S-adenosyl-L-methionine</name>
        <dbReference type="ChEBI" id="CHEBI:59789"/>
    </ligand>
</feature>
<keyword evidence="5" id="KW-0698">rRNA processing</keyword>
<dbReference type="HOGENOM" id="CLU_100552_1_0_6"/>
<dbReference type="EMBL" id="CP007029">
    <property type="protein sequence ID" value="AHE99195.1"/>
    <property type="molecule type" value="Genomic_DNA"/>
</dbReference>
<comment type="catalytic activity">
    <reaction evidence="5">
        <text>pseudouridine(1915) in 23S rRNA + S-adenosyl-L-methionine = N(3)-methylpseudouridine(1915) in 23S rRNA + S-adenosyl-L-homocysteine + H(+)</text>
        <dbReference type="Rhea" id="RHEA:42752"/>
        <dbReference type="Rhea" id="RHEA-COMP:10221"/>
        <dbReference type="Rhea" id="RHEA-COMP:10222"/>
        <dbReference type="ChEBI" id="CHEBI:15378"/>
        <dbReference type="ChEBI" id="CHEBI:57856"/>
        <dbReference type="ChEBI" id="CHEBI:59789"/>
        <dbReference type="ChEBI" id="CHEBI:65314"/>
        <dbReference type="ChEBI" id="CHEBI:74486"/>
        <dbReference type="EC" id="2.1.1.177"/>
    </reaction>
</comment>
<feature type="binding site" evidence="5">
    <location>
        <begin position="123"/>
        <end position="128"/>
    </location>
    <ligand>
        <name>S-adenosyl-L-methionine</name>
        <dbReference type="ChEBI" id="CHEBI:59789"/>
    </ligand>
</feature>
<dbReference type="Proteomes" id="UP000005289">
    <property type="component" value="Chromosome"/>
</dbReference>
<dbReference type="NCBIfam" id="NF000986">
    <property type="entry name" value="PRK00103.1-4"/>
    <property type="match status" value="1"/>
</dbReference>
<dbReference type="Pfam" id="PF02590">
    <property type="entry name" value="SPOUT_MTase"/>
    <property type="match status" value="1"/>
</dbReference>
<comment type="similarity">
    <text evidence="4 5">Belongs to the RNA methyltransferase RlmH family.</text>
</comment>